<keyword evidence="2 4" id="KW-0175">Coiled coil</keyword>
<keyword evidence="3" id="KW-0539">Nucleus</keyword>
<dbReference type="Pfam" id="PF07926">
    <property type="entry name" value="TPR_MLP1_2"/>
    <property type="match status" value="1"/>
</dbReference>
<dbReference type="InterPro" id="IPR012929">
    <property type="entry name" value="Nucleoprot-TPR/MLP1-2_dom"/>
</dbReference>
<dbReference type="PANTHER" id="PTHR18898:SF2">
    <property type="entry name" value="NUCLEOPROTEIN TPR"/>
    <property type="match status" value="1"/>
</dbReference>
<dbReference type="Pfam" id="PF25785">
    <property type="entry name" value="TPR"/>
    <property type="match status" value="1"/>
</dbReference>
<evidence type="ECO:0000313" key="10">
    <source>
        <dbReference type="Proteomes" id="UP000293360"/>
    </source>
</evidence>
<feature type="domain" description="Nucleoprotein TPR/MLP1-2" evidence="6">
    <location>
        <begin position="1067"/>
        <end position="1195"/>
    </location>
</feature>
<dbReference type="GO" id="GO:0005643">
    <property type="term" value="C:nuclear pore"/>
    <property type="evidence" value="ECO:0007669"/>
    <property type="project" value="TreeGrafter"/>
</dbReference>
<dbReference type="GO" id="GO:0017056">
    <property type="term" value="F:structural constituent of nuclear pore"/>
    <property type="evidence" value="ECO:0007669"/>
    <property type="project" value="TreeGrafter"/>
</dbReference>
<name>A0A4Q4TSZ5_9PEZI</name>
<feature type="compositionally biased region" description="Polar residues" evidence="5">
    <location>
        <begin position="1575"/>
        <end position="1594"/>
    </location>
</feature>
<feature type="compositionally biased region" description="Low complexity" evidence="5">
    <location>
        <begin position="1904"/>
        <end position="1916"/>
    </location>
</feature>
<dbReference type="GO" id="GO:0006406">
    <property type="term" value="P:mRNA export from nucleus"/>
    <property type="evidence" value="ECO:0007669"/>
    <property type="project" value="TreeGrafter"/>
</dbReference>
<feature type="compositionally biased region" description="Polar residues" evidence="5">
    <location>
        <begin position="1460"/>
        <end position="1472"/>
    </location>
</feature>
<evidence type="ECO:0000313" key="9">
    <source>
        <dbReference type="EMBL" id="RYP10585.1"/>
    </source>
</evidence>
<dbReference type="EMBL" id="QJNU01000016">
    <property type="protein sequence ID" value="RYP10585.1"/>
    <property type="molecule type" value="Genomic_DNA"/>
</dbReference>
<feature type="compositionally biased region" description="Low complexity" evidence="5">
    <location>
        <begin position="944"/>
        <end position="957"/>
    </location>
</feature>
<evidence type="ECO:0000256" key="1">
    <source>
        <dbReference type="ARBA" id="ARBA00004123"/>
    </source>
</evidence>
<feature type="coiled-coil region" evidence="4">
    <location>
        <begin position="675"/>
        <end position="814"/>
    </location>
</feature>
<reference evidence="9 10" key="1">
    <citation type="submission" date="2018-06" db="EMBL/GenBank/DDBJ databases">
        <title>Complete Genomes of Monosporascus.</title>
        <authorList>
            <person name="Robinson A.J."/>
            <person name="Natvig D.O."/>
        </authorList>
    </citation>
    <scope>NUCLEOTIDE SEQUENCE [LARGE SCALE GENOMIC DNA]</scope>
    <source>
        <strain evidence="9 10">CBS 110550</strain>
    </source>
</reference>
<feature type="region of interest" description="Disordered" evidence="5">
    <location>
        <begin position="233"/>
        <end position="252"/>
    </location>
</feature>
<keyword evidence="10" id="KW-1185">Reference proteome</keyword>
<feature type="compositionally biased region" description="Gly residues" evidence="5">
    <location>
        <begin position="1939"/>
        <end position="1950"/>
    </location>
</feature>
<dbReference type="STRING" id="155417.A0A4Q4TSZ5"/>
<dbReference type="SUPFAM" id="SSF57997">
    <property type="entry name" value="Tropomyosin"/>
    <property type="match status" value="1"/>
</dbReference>
<feature type="coiled-coil region" evidence="4">
    <location>
        <begin position="404"/>
        <end position="508"/>
    </location>
</feature>
<gene>
    <name evidence="9" type="ORF">DL764_000555</name>
</gene>
<feature type="region of interest" description="Disordered" evidence="5">
    <location>
        <begin position="1818"/>
        <end position="1988"/>
    </location>
</feature>
<feature type="coiled-coil region" evidence="4">
    <location>
        <begin position="65"/>
        <end position="113"/>
    </location>
</feature>
<dbReference type="GO" id="GO:0006606">
    <property type="term" value="P:protein import into nucleus"/>
    <property type="evidence" value="ECO:0007669"/>
    <property type="project" value="InterPro"/>
</dbReference>
<feature type="compositionally biased region" description="Basic and acidic residues" evidence="5">
    <location>
        <begin position="1820"/>
        <end position="1841"/>
    </location>
</feature>
<proteinExistence type="predicted"/>
<evidence type="ECO:0000259" key="6">
    <source>
        <dbReference type="Pfam" id="PF07926"/>
    </source>
</evidence>
<dbReference type="Proteomes" id="UP000293360">
    <property type="component" value="Unassembled WGS sequence"/>
</dbReference>
<feature type="compositionally biased region" description="Polar residues" evidence="5">
    <location>
        <begin position="1955"/>
        <end position="1964"/>
    </location>
</feature>
<evidence type="ECO:0000256" key="5">
    <source>
        <dbReference type="SAM" id="MobiDB-lite"/>
    </source>
</evidence>
<dbReference type="PANTHER" id="PTHR18898">
    <property type="entry name" value="NUCLEOPROTEIN TPR-RELATED"/>
    <property type="match status" value="1"/>
</dbReference>
<dbReference type="InterPro" id="IPR057974">
    <property type="entry name" value="NUA/TPR/MLP1-2-like_dom"/>
</dbReference>
<dbReference type="OrthoDB" id="343070at2759"/>
<organism evidence="9 10">
    <name type="scientific">Monosporascus ibericus</name>
    <dbReference type="NCBI Taxonomy" id="155417"/>
    <lineage>
        <taxon>Eukaryota</taxon>
        <taxon>Fungi</taxon>
        <taxon>Dikarya</taxon>
        <taxon>Ascomycota</taxon>
        <taxon>Pezizomycotina</taxon>
        <taxon>Sordariomycetes</taxon>
        <taxon>Xylariomycetidae</taxon>
        <taxon>Xylariales</taxon>
        <taxon>Xylariales incertae sedis</taxon>
        <taxon>Monosporascus</taxon>
    </lineage>
</organism>
<feature type="compositionally biased region" description="Low complexity" evidence="5">
    <location>
        <begin position="1848"/>
        <end position="1895"/>
    </location>
</feature>
<sequence length="1988" mass="223143">MAAAVDLGYLATHLGMPEENLSTVVTEPSVDLVKVILSAVAARGHEYDAISSQKIQLEVQLETSIRAAEAQRDKSNETAAKALKDVEEIRNKLKDEETTRQAIENELQSIKSSNSASHSELERLRARVASLEASNRDSLAIIDTKNKANDALAEDLQTQHQKNLSLSRQIAAQQQAVQEAENKVNEAKYREQALQRRFEMAQRSADFYENELKTKSAEFNKLRKEKNARITELQRRDEESRSENEALKRTEQQLRQRLDDAQRKADEALTKVQQLQEAAARNEQGLQEEIANLRRLVDLKEQQTLTHRNRVQEVEAREEQIKRECEDQIRRINEELERVRSDLTEASEKKDSFEVELREMRAKNATATADQPNSMPQTPRQLNGSLYGAPSPMGTPGTARKITLTEMVERVNKLTVALEIAQQKKEDYAREFDAVLEQLEAKGPEIDELQAENDRLHEEIKNMSLLSDESFRERDNATKAARKAQSAAETAQAEVRILKNQLRDLGAQIQMLTFNLHCQEKGYDQLTLDETRHLQKLERGQFDGASTDEATDVNSMILQRLVVFKDIQELQEKNEQLLRVTHELGEKMESEEVAKNQALEEHKEVAVLRQKLQFFEDQLRALRSQTNTVMKERDMFRRIVESRAPAEELTTALGQSTQDGVLASIEQNSAMNDDNSDYTTLLRDLQQNFDQYRNEQAVDRQTMKEQIDRLSTEKNKLQAENAKIASQLSLASERYQMLQSNFAALQNESKELKQRNQRLSEDAAKRDLQVMQITEEIVEVRGAADSMRNENANLKAEKKLWDEIQDRLRKENQEHIQEKSRLNGLLATQQTLQNERDLSEAEAKRRLQSQIDSMEADLNAARRKLAAEEDEIKNLQNRKEYDAKQSQKRIDELTTNLSQIREELVATKTSKEHLQLRVDELTIALRSAEERAERLQPRPTPRPGSLLGASESGAASADTDERIQELIHEATDLKRELDITKTHLENAQTQVEQYRELSQSSEDELERLSAAQEQYVQEMETRLASKDATIKELEQRVEELSSELTRSNNELSALRDSQADVVRRHEEEKAILDEEVKRLKEEEERYLASSQFHQQDLRAQAEIATNAQQAYEAEVMKHGETAKTLSALRAEYNQLKTAAASARAEADSAKAALLQSEGSWDERQLKFEQELSELRARRDDANAQNKLLHQQLENVTAQVSALQQSRASAGEPLEAIAAQPSGSGEDQFRELSNYLRREKEILEVQYDLKVQEAKRLQQQYEYAQSQLDEARVKLEQERRAQADNDRSTMAQKDLMAKLEELNLFRESSAALRTEAREAQARLAEKTTKVEELEAIIQPLEAQIEELQGQLGFKDAEMKQLQEDRDRWQKRTEDILSRHGRSDPAEVDELKQTVSNLEAERDGLREAEGSLKEKIQQLEKILEEKESSWQATREKLINSAKEKARSLMAQKNEVAGERDQLQTQLNDTNGHLSTTREELEVGKKERAALEEQLNAFKRQVESLKEEAKKNATPPVASQPAQSDLSDSEAVSDLQNQLNEARAELEDIKSQKASIEEELQSVRTQLASAIAERDQALANSQTRTTNGDMSMENSGDATAAQPAAAVPLSDDERKALEEKIAALEAKAAEYEAKAKEAEESINATVKARSDKMKESLNKRLNDYKAQIETEKAQLNQEKEKMESDFKLRMEQERKIWEAEHASGLNGPPATPVKQASAAIPAGAPTASLADLNGLNDKEIRDFLSNNATVKGIVQSNVRNKLAAEAKKLREELEPTLKAEWEQKVTQAREQATKLASSKSNLQLNMAENRTRAANAKLSVVERAAKETPERPVGEVWNEAKDAKPPPPQAAPKQTATSAATAAATPAATPATTAATAPVAAPAAPAAAPTQAPTQVQSPVPPAAEKPTPQSTTAAPQTSGIPKPTGLPMPSATGHRGRGGARGRGGGRGGGQQGRASLNASAENFQPGNKRPRNDSEAGSGAKRARGGGQQ</sequence>
<evidence type="ECO:0000256" key="2">
    <source>
        <dbReference type="ARBA" id="ARBA00023054"/>
    </source>
</evidence>
<feature type="region of interest" description="Disordered" evidence="5">
    <location>
        <begin position="1450"/>
        <end position="1480"/>
    </location>
</feature>
<evidence type="ECO:0000256" key="3">
    <source>
        <dbReference type="ARBA" id="ARBA00023242"/>
    </source>
</evidence>
<accession>A0A4Q4TSZ5</accession>
<evidence type="ECO:0000259" key="7">
    <source>
        <dbReference type="Pfam" id="PF25481"/>
    </source>
</evidence>
<evidence type="ECO:0000259" key="8">
    <source>
        <dbReference type="Pfam" id="PF25785"/>
    </source>
</evidence>
<dbReference type="InterPro" id="IPR057577">
    <property type="entry name" value="Nucleoprot-TPR/MLP1_dom"/>
</dbReference>
<dbReference type="Pfam" id="PF25481">
    <property type="entry name" value="Nucleoprot-TPR"/>
    <property type="match status" value="1"/>
</dbReference>
<feature type="region of interest" description="Disordered" evidence="5">
    <location>
        <begin position="1571"/>
        <end position="1609"/>
    </location>
</feature>
<feature type="region of interest" description="Disordered" evidence="5">
    <location>
        <begin position="930"/>
        <end position="959"/>
    </location>
</feature>
<evidence type="ECO:0000256" key="4">
    <source>
        <dbReference type="SAM" id="Coils"/>
    </source>
</evidence>
<feature type="domain" description="Nucleoprotein TPR/MPL1" evidence="7">
    <location>
        <begin position="184"/>
        <end position="260"/>
    </location>
</feature>
<feature type="coiled-coil region" evidence="4">
    <location>
        <begin position="567"/>
        <end position="625"/>
    </location>
</feature>
<feature type="region of interest" description="Disordered" evidence="5">
    <location>
        <begin position="1502"/>
        <end position="1543"/>
    </location>
</feature>
<protein>
    <submittedName>
        <fullName evidence="9">Uncharacterized protein</fullName>
    </submittedName>
</protein>
<comment type="subcellular location">
    <subcellularLocation>
        <location evidence="1">Nucleus</location>
    </subcellularLocation>
</comment>
<feature type="coiled-coil region" evidence="4">
    <location>
        <begin position="1239"/>
        <end position="1280"/>
    </location>
</feature>
<comment type="caution">
    <text evidence="9">The sequence shown here is derived from an EMBL/GenBank/DDBJ whole genome shotgun (WGS) entry which is preliminary data.</text>
</comment>
<feature type="domain" description="NUA/TPR/MLP1-2-like" evidence="8">
    <location>
        <begin position="481"/>
        <end position="592"/>
    </location>
</feature>